<evidence type="ECO:0000313" key="2">
    <source>
        <dbReference type="Proteomes" id="UP000585614"/>
    </source>
</evidence>
<dbReference type="EMBL" id="JACAGC010000020">
    <property type="protein sequence ID" value="KAF6298892.1"/>
    <property type="molecule type" value="Genomic_DNA"/>
</dbReference>
<proteinExistence type="predicted"/>
<gene>
    <name evidence="1" type="ORF">mRhiFer1_008934</name>
</gene>
<protein>
    <submittedName>
        <fullName evidence="1">Uncharacterized protein</fullName>
    </submittedName>
</protein>
<dbReference type="AlphaFoldDB" id="A0A7J7TEC0"/>
<dbReference type="Proteomes" id="UP000585614">
    <property type="component" value="Unassembled WGS sequence"/>
</dbReference>
<reference evidence="1 2" key="1">
    <citation type="journal article" date="2020" name="Nature">
        <title>Six reference-quality genomes reveal evolution of bat adaptations.</title>
        <authorList>
            <person name="Jebb D."/>
            <person name="Huang Z."/>
            <person name="Pippel M."/>
            <person name="Hughes G.M."/>
            <person name="Lavrichenko K."/>
            <person name="Devanna P."/>
            <person name="Winkler S."/>
            <person name="Jermiin L.S."/>
            <person name="Skirmuntt E.C."/>
            <person name="Katzourakis A."/>
            <person name="Burkitt-Gray L."/>
            <person name="Ray D.A."/>
            <person name="Sullivan K.A.M."/>
            <person name="Roscito J.G."/>
            <person name="Kirilenko B.M."/>
            <person name="Davalos L.M."/>
            <person name="Corthals A.P."/>
            <person name="Power M.L."/>
            <person name="Jones G."/>
            <person name="Ransome R.D."/>
            <person name="Dechmann D.K.N."/>
            <person name="Locatelli A.G."/>
            <person name="Puechmaille S.J."/>
            <person name="Fedrigo O."/>
            <person name="Jarvis E.D."/>
            <person name="Hiller M."/>
            <person name="Vernes S.C."/>
            <person name="Myers E.W."/>
            <person name="Teeling E.C."/>
        </authorList>
    </citation>
    <scope>NUCLEOTIDE SEQUENCE [LARGE SCALE GENOMIC DNA]</scope>
    <source>
        <strain evidence="1">MRhiFer1</strain>
        <tissue evidence="1">Lung</tissue>
    </source>
</reference>
<name>A0A7J7TEC0_RHIFE</name>
<comment type="caution">
    <text evidence="1">The sequence shown here is derived from an EMBL/GenBank/DDBJ whole genome shotgun (WGS) entry which is preliminary data.</text>
</comment>
<accession>A0A7J7TEC0</accession>
<organism evidence="1 2">
    <name type="scientific">Rhinolophus ferrumequinum</name>
    <name type="common">Greater horseshoe bat</name>
    <dbReference type="NCBI Taxonomy" id="59479"/>
    <lineage>
        <taxon>Eukaryota</taxon>
        <taxon>Metazoa</taxon>
        <taxon>Chordata</taxon>
        <taxon>Craniata</taxon>
        <taxon>Vertebrata</taxon>
        <taxon>Euteleostomi</taxon>
        <taxon>Mammalia</taxon>
        <taxon>Eutheria</taxon>
        <taxon>Laurasiatheria</taxon>
        <taxon>Chiroptera</taxon>
        <taxon>Yinpterochiroptera</taxon>
        <taxon>Rhinolophoidea</taxon>
        <taxon>Rhinolophidae</taxon>
        <taxon>Rhinolophinae</taxon>
        <taxon>Rhinolophus</taxon>
    </lineage>
</organism>
<evidence type="ECO:0000313" key="1">
    <source>
        <dbReference type="EMBL" id="KAF6298892.1"/>
    </source>
</evidence>
<sequence length="136" mass="14749">MIGKTTSAAKRGWWRPWLCRQLAEQAPGVRVGFQGQDANRFVIANSTRCKCLQALGGRGGGAQETRLLGHRRQQGDHVRSWVRHKRLHSGTWCVLWGQGGRTGPCGDGGGEQRAASVAGSEENVSMSLFYTLPGSS</sequence>